<organism evidence="6 7">
    <name type="scientific">Candidatus Nomurabacteria bacterium RIFCSPLOWO2_01_FULL_42_17</name>
    <dbReference type="NCBI Taxonomy" id="1801780"/>
    <lineage>
        <taxon>Bacteria</taxon>
        <taxon>Candidatus Nomuraibacteriota</taxon>
    </lineage>
</organism>
<comment type="caution">
    <text evidence="6">The sequence shown here is derived from an EMBL/GenBank/DDBJ whole genome shotgun (WGS) entry which is preliminary data.</text>
</comment>
<dbReference type="PANTHER" id="PTHR11560">
    <property type="entry name" value="39S RIBOSOMAL PROTEIN L10, MITOCHONDRIAL"/>
    <property type="match status" value="1"/>
</dbReference>
<keyword evidence="5" id="KW-0699">rRNA-binding</keyword>
<dbReference type="AlphaFoldDB" id="A0A1F6XNF6"/>
<proteinExistence type="inferred from homology"/>
<dbReference type="STRING" id="1801780.A2917_01115"/>
<dbReference type="Proteomes" id="UP000178104">
    <property type="component" value="Unassembled WGS sequence"/>
</dbReference>
<dbReference type="GO" id="GO:0005840">
    <property type="term" value="C:ribosome"/>
    <property type="evidence" value="ECO:0007669"/>
    <property type="project" value="UniProtKB-KW"/>
</dbReference>
<dbReference type="GO" id="GO:0070180">
    <property type="term" value="F:large ribosomal subunit rRNA binding"/>
    <property type="evidence" value="ECO:0007669"/>
    <property type="project" value="UniProtKB-UniRule"/>
</dbReference>
<dbReference type="NCBIfam" id="NF000955">
    <property type="entry name" value="PRK00099.1-1"/>
    <property type="match status" value="1"/>
</dbReference>
<reference evidence="6 7" key="1">
    <citation type="journal article" date="2016" name="Nat. Commun.">
        <title>Thousands of microbial genomes shed light on interconnected biogeochemical processes in an aquifer system.</title>
        <authorList>
            <person name="Anantharaman K."/>
            <person name="Brown C.T."/>
            <person name="Hug L.A."/>
            <person name="Sharon I."/>
            <person name="Castelle C.J."/>
            <person name="Probst A.J."/>
            <person name="Thomas B.C."/>
            <person name="Singh A."/>
            <person name="Wilkins M.J."/>
            <person name="Karaoz U."/>
            <person name="Brodie E.L."/>
            <person name="Williams K.H."/>
            <person name="Hubbard S.S."/>
            <person name="Banfield J.F."/>
        </authorList>
    </citation>
    <scope>NUCLEOTIDE SEQUENCE [LARGE SCALE GENOMIC DNA]</scope>
</reference>
<dbReference type="GO" id="GO:0006412">
    <property type="term" value="P:translation"/>
    <property type="evidence" value="ECO:0007669"/>
    <property type="project" value="UniProtKB-UniRule"/>
</dbReference>
<comment type="function">
    <text evidence="5">Forms part of the ribosomal stalk, playing a central role in the interaction of the ribosome with GTP-bound translation factors.</text>
</comment>
<dbReference type="GO" id="GO:1990904">
    <property type="term" value="C:ribonucleoprotein complex"/>
    <property type="evidence" value="ECO:0007669"/>
    <property type="project" value="UniProtKB-KW"/>
</dbReference>
<dbReference type="EMBL" id="MFVE01000004">
    <property type="protein sequence ID" value="OGI95664.1"/>
    <property type="molecule type" value="Genomic_DNA"/>
</dbReference>
<evidence type="ECO:0000256" key="1">
    <source>
        <dbReference type="ARBA" id="ARBA00008889"/>
    </source>
</evidence>
<dbReference type="Gene3D" id="3.30.70.1730">
    <property type="match status" value="1"/>
</dbReference>
<comment type="subunit">
    <text evidence="5">Part of the ribosomal stalk of the 50S ribosomal subunit. The N-terminus interacts with L11 and the large rRNA to form the base of the stalk. The C-terminus forms an elongated spine to which L12 dimers bind in a sequential fashion forming a multimeric L10(L12)X complex.</text>
</comment>
<dbReference type="InterPro" id="IPR001790">
    <property type="entry name" value="Ribosomal_uL10"/>
</dbReference>
<evidence type="ECO:0000256" key="4">
    <source>
        <dbReference type="ARBA" id="ARBA00035202"/>
    </source>
</evidence>
<keyword evidence="2 5" id="KW-0689">Ribosomal protein</keyword>
<accession>A0A1F6XNF6</accession>
<dbReference type="HAMAP" id="MF_00362">
    <property type="entry name" value="Ribosomal_uL10"/>
    <property type="match status" value="1"/>
</dbReference>
<protein>
    <recommendedName>
        <fullName evidence="4 5">Large ribosomal subunit protein uL10</fullName>
    </recommendedName>
</protein>
<dbReference type="CDD" id="cd05797">
    <property type="entry name" value="Ribosomal_L10"/>
    <property type="match status" value="1"/>
</dbReference>
<keyword evidence="3 5" id="KW-0687">Ribonucleoprotein</keyword>
<dbReference type="SUPFAM" id="SSF160369">
    <property type="entry name" value="Ribosomal protein L10-like"/>
    <property type="match status" value="1"/>
</dbReference>
<dbReference type="InterPro" id="IPR047865">
    <property type="entry name" value="Ribosomal_uL10_bac_type"/>
</dbReference>
<name>A0A1F6XNF6_9BACT</name>
<evidence type="ECO:0000256" key="3">
    <source>
        <dbReference type="ARBA" id="ARBA00023274"/>
    </source>
</evidence>
<dbReference type="InterPro" id="IPR022973">
    <property type="entry name" value="Ribosomal_uL10_bac"/>
</dbReference>
<evidence type="ECO:0000313" key="6">
    <source>
        <dbReference type="EMBL" id="OGI95664.1"/>
    </source>
</evidence>
<sequence>MTAQAVFLILLFEEYPLGGGGEFIHPVSDYRATPQEGNEIQTMLLKSKKEEIVKDLEKAIKESKSLAFVNFHGLKVADETRLRRELRKEGVCYRVSRKTLLSRALKGKAEGEIPELSGEVAIAYSKDEIASPREIYNFQKANKGVVLGILGGIFEGKFVGKEMMMELATIPSREVLLSKIAFLLKSPMQRLAIAVNEVAKKKV</sequence>
<evidence type="ECO:0000256" key="5">
    <source>
        <dbReference type="HAMAP-Rule" id="MF_00362"/>
    </source>
</evidence>
<keyword evidence="5" id="KW-0694">RNA-binding</keyword>
<evidence type="ECO:0000313" key="7">
    <source>
        <dbReference type="Proteomes" id="UP000178104"/>
    </source>
</evidence>
<gene>
    <name evidence="5" type="primary">rplJ</name>
    <name evidence="6" type="ORF">A2917_01115</name>
</gene>
<dbReference type="InterPro" id="IPR043141">
    <property type="entry name" value="Ribosomal_uL10-like_sf"/>
</dbReference>
<evidence type="ECO:0000256" key="2">
    <source>
        <dbReference type="ARBA" id="ARBA00022980"/>
    </source>
</evidence>
<dbReference type="Gene3D" id="6.10.250.290">
    <property type="match status" value="1"/>
</dbReference>
<dbReference type="Pfam" id="PF00466">
    <property type="entry name" value="Ribosomal_L10"/>
    <property type="match status" value="1"/>
</dbReference>
<comment type="similarity">
    <text evidence="1 5">Belongs to the universal ribosomal protein uL10 family.</text>
</comment>